<proteinExistence type="predicted"/>
<gene>
    <name evidence="1" type="ORF">ALC57_17877</name>
</gene>
<reference evidence="1 2" key="1">
    <citation type="submission" date="2015-09" db="EMBL/GenBank/DDBJ databases">
        <title>Trachymyrmex cornetzi WGS genome.</title>
        <authorList>
            <person name="Nygaard S."/>
            <person name="Hu H."/>
            <person name="Boomsma J."/>
            <person name="Zhang G."/>
        </authorList>
    </citation>
    <scope>NUCLEOTIDE SEQUENCE [LARGE SCALE GENOMIC DNA]</scope>
    <source>
        <strain evidence="1">Tcor2-1</strain>
        <tissue evidence="1">Whole body</tissue>
    </source>
</reference>
<organism evidence="1 2">
    <name type="scientific">Trachymyrmex cornetzi</name>
    <dbReference type="NCBI Taxonomy" id="471704"/>
    <lineage>
        <taxon>Eukaryota</taxon>
        <taxon>Metazoa</taxon>
        <taxon>Ecdysozoa</taxon>
        <taxon>Arthropoda</taxon>
        <taxon>Hexapoda</taxon>
        <taxon>Insecta</taxon>
        <taxon>Pterygota</taxon>
        <taxon>Neoptera</taxon>
        <taxon>Endopterygota</taxon>
        <taxon>Hymenoptera</taxon>
        <taxon>Apocrita</taxon>
        <taxon>Aculeata</taxon>
        <taxon>Formicoidea</taxon>
        <taxon>Formicidae</taxon>
        <taxon>Myrmicinae</taxon>
        <taxon>Trachymyrmex</taxon>
    </lineage>
</organism>
<name>A0A151IT57_9HYME</name>
<evidence type="ECO:0000313" key="1">
    <source>
        <dbReference type="EMBL" id="KYN10003.1"/>
    </source>
</evidence>
<evidence type="ECO:0000313" key="2">
    <source>
        <dbReference type="Proteomes" id="UP000078492"/>
    </source>
</evidence>
<dbReference type="PANTHER" id="PTHR47326:SF1">
    <property type="entry name" value="HTH PSQ-TYPE DOMAIN-CONTAINING PROTEIN"/>
    <property type="match status" value="1"/>
</dbReference>
<dbReference type="AlphaFoldDB" id="A0A151IT57"/>
<dbReference type="Proteomes" id="UP000078492">
    <property type="component" value="Unassembled WGS sequence"/>
</dbReference>
<keyword evidence="2" id="KW-1185">Reference proteome</keyword>
<dbReference type="PANTHER" id="PTHR47326">
    <property type="entry name" value="TRANSPOSABLE ELEMENT TC3 TRANSPOSASE-LIKE PROTEIN"/>
    <property type="match status" value="1"/>
</dbReference>
<sequence length="158" mass="18204">MPDYTLNEIIDIVLVLEECHNNYRQAAVLYRNRFPHRRYPNHCTISRLVLRQRQRQRQKRQRRHINVPERDDPTVLAVLKMIAINPRVSTRQIERELGCAIVNEILTFKDNRISASGRPTAAEYTTHGGIIEGVSFPWMLSSLKVVGSGQPIMGGPFD</sequence>
<dbReference type="EMBL" id="KQ981054">
    <property type="protein sequence ID" value="KYN10003.1"/>
    <property type="molecule type" value="Genomic_DNA"/>
</dbReference>
<protein>
    <submittedName>
        <fullName evidence="1">Uncharacterized protein</fullName>
    </submittedName>
</protein>
<accession>A0A151IT57</accession>